<evidence type="ECO:0000256" key="2">
    <source>
        <dbReference type="ARBA" id="ARBA00022448"/>
    </source>
</evidence>
<evidence type="ECO:0000256" key="5">
    <source>
        <dbReference type="ARBA" id="ARBA00022989"/>
    </source>
</evidence>
<dbReference type="Proteomes" id="UP000550508">
    <property type="component" value="Unassembled WGS sequence"/>
</dbReference>
<evidence type="ECO:0000256" key="6">
    <source>
        <dbReference type="ARBA" id="ARBA00023136"/>
    </source>
</evidence>
<keyword evidence="2 7" id="KW-0813">Transport</keyword>
<dbReference type="Gene3D" id="1.10.3720.10">
    <property type="entry name" value="MetI-like"/>
    <property type="match status" value="1"/>
</dbReference>
<dbReference type="InterPro" id="IPR035906">
    <property type="entry name" value="MetI-like_sf"/>
</dbReference>
<protein>
    <submittedName>
        <fullName evidence="9">ABC transporter permease</fullName>
    </submittedName>
</protein>
<dbReference type="Pfam" id="PF00528">
    <property type="entry name" value="BPD_transp_1"/>
    <property type="match status" value="1"/>
</dbReference>
<dbReference type="GO" id="GO:0005886">
    <property type="term" value="C:plasma membrane"/>
    <property type="evidence" value="ECO:0007669"/>
    <property type="project" value="UniProtKB-SubCell"/>
</dbReference>
<feature type="transmembrane region" description="Helical" evidence="7">
    <location>
        <begin position="183"/>
        <end position="202"/>
    </location>
</feature>
<feature type="transmembrane region" description="Helical" evidence="7">
    <location>
        <begin position="139"/>
        <end position="163"/>
    </location>
</feature>
<name>A0A849VKU5_9HYPH</name>
<feature type="domain" description="ABC transmembrane type-1" evidence="8">
    <location>
        <begin position="100"/>
        <end position="309"/>
    </location>
</feature>
<keyword evidence="3" id="KW-1003">Cell membrane</keyword>
<dbReference type="CDD" id="cd06261">
    <property type="entry name" value="TM_PBP2"/>
    <property type="match status" value="1"/>
</dbReference>
<sequence length="322" mass="34972">MGARAILSFLLKRIALSIVTLFLLSIMVFLGGQVLPGNVGRAILGPLADQRAVDALNHSLGLDRPLLVQYWDWISHFVQGDMGTSYIFRAPVAPFVIDALGNSMKLALVAFIMVVPLGILGGIIAALNVNRPIDRIISLGGLSATVLPEFVTGIIFILLFGVWLNWLPIAAVWPPGSGVFTQIYYLILPALPLFLVLFGYIARMARSGMIEALDADYTRTAVLKGLPWHTVIWRHVLRNALLPTITVIATQTGYLIGGLVVVETLFRYQGIGSLIFTAARGKDFPVLEAGILTIGIIYAVATLIADLLYSVLNPRIRLGTDQ</sequence>
<evidence type="ECO:0000256" key="7">
    <source>
        <dbReference type="RuleBase" id="RU363032"/>
    </source>
</evidence>
<comment type="caution">
    <text evidence="9">The sequence shown here is derived from an EMBL/GenBank/DDBJ whole genome shotgun (WGS) entry which is preliminary data.</text>
</comment>
<dbReference type="PANTHER" id="PTHR43163">
    <property type="entry name" value="DIPEPTIDE TRANSPORT SYSTEM PERMEASE PROTEIN DPPB-RELATED"/>
    <property type="match status" value="1"/>
</dbReference>
<evidence type="ECO:0000313" key="10">
    <source>
        <dbReference type="Proteomes" id="UP000550508"/>
    </source>
</evidence>
<evidence type="ECO:0000256" key="4">
    <source>
        <dbReference type="ARBA" id="ARBA00022692"/>
    </source>
</evidence>
<evidence type="ECO:0000256" key="3">
    <source>
        <dbReference type="ARBA" id="ARBA00022475"/>
    </source>
</evidence>
<feature type="transmembrane region" description="Helical" evidence="7">
    <location>
        <begin position="286"/>
        <end position="309"/>
    </location>
</feature>
<comment type="subcellular location">
    <subcellularLocation>
        <location evidence="1 7">Cell membrane</location>
        <topology evidence="1 7">Multi-pass membrane protein</topology>
    </subcellularLocation>
</comment>
<feature type="transmembrane region" description="Helical" evidence="7">
    <location>
        <begin position="240"/>
        <end position="266"/>
    </location>
</feature>
<proteinExistence type="inferred from homology"/>
<organism evidence="9 10">
    <name type="scientific">Phyllobacterium pellucidum</name>
    <dbReference type="NCBI Taxonomy" id="2740464"/>
    <lineage>
        <taxon>Bacteria</taxon>
        <taxon>Pseudomonadati</taxon>
        <taxon>Pseudomonadota</taxon>
        <taxon>Alphaproteobacteria</taxon>
        <taxon>Hyphomicrobiales</taxon>
        <taxon>Phyllobacteriaceae</taxon>
        <taxon>Phyllobacterium</taxon>
    </lineage>
</organism>
<dbReference type="GO" id="GO:0055085">
    <property type="term" value="P:transmembrane transport"/>
    <property type="evidence" value="ECO:0007669"/>
    <property type="project" value="InterPro"/>
</dbReference>
<evidence type="ECO:0000313" key="9">
    <source>
        <dbReference type="EMBL" id="NTS30382.1"/>
    </source>
</evidence>
<accession>A0A849VKU5</accession>
<feature type="transmembrane region" description="Helical" evidence="7">
    <location>
        <begin position="106"/>
        <end position="127"/>
    </location>
</feature>
<dbReference type="PANTHER" id="PTHR43163:SF6">
    <property type="entry name" value="DIPEPTIDE TRANSPORT SYSTEM PERMEASE PROTEIN DPPB-RELATED"/>
    <property type="match status" value="1"/>
</dbReference>
<dbReference type="PROSITE" id="PS50928">
    <property type="entry name" value="ABC_TM1"/>
    <property type="match status" value="1"/>
</dbReference>
<dbReference type="Pfam" id="PF19300">
    <property type="entry name" value="BPD_transp_1_N"/>
    <property type="match status" value="1"/>
</dbReference>
<keyword evidence="6 7" id="KW-0472">Membrane</keyword>
<evidence type="ECO:0000259" key="8">
    <source>
        <dbReference type="PROSITE" id="PS50928"/>
    </source>
</evidence>
<feature type="transmembrane region" description="Helical" evidence="7">
    <location>
        <begin position="14"/>
        <end position="35"/>
    </location>
</feature>
<reference evidence="9 10" key="1">
    <citation type="submission" date="2020-05" db="EMBL/GenBank/DDBJ databases">
        <authorList>
            <person name="Kim M.K."/>
        </authorList>
    </citation>
    <scope>NUCLEOTIDE SEQUENCE [LARGE SCALE GENOMIC DNA]</scope>
    <source>
        <strain evidence="9 10">BT25</strain>
    </source>
</reference>
<keyword evidence="5 7" id="KW-1133">Transmembrane helix</keyword>
<dbReference type="RefSeq" id="WP_174207666.1">
    <property type="nucleotide sequence ID" value="NZ_JABUMX010000001.1"/>
</dbReference>
<evidence type="ECO:0000256" key="1">
    <source>
        <dbReference type="ARBA" id="ARBA00004651"/>
    </source>
</evidence>
<keyword evidence="10" id="KW-1185">Reference proteome</keyword>
<keyword evidence="4 7" id="KW-0812">Transmembrane</keyword>
<dbReference type="EMBL" id="JABUMX010000001">
    <property type="protein sequence ID" value="NTS30382.1"/>
    <property type="molecule type" value="Genomic_DNA"/>
</dbReference>
<gene>
    <name evidence="9" type="ORF">HQ945_03870</name>
</gene>
<dbReference type="InterPro" id="IPR045621">
    <property type="entry name" value="BPD_transp_1_N"/>
</dbReference>
<dbReference type="AlphaFoldDB" id="A0A849VKU5"/>
<dbReference type="InterPro" id="IPR000515">
    <property type="entry name" value="MetI-like"/>
</dbReference>
<dbReference type="SUPFAM" id="SSF161098">
    <property type="entry name" value="MetI-like"/>
    <property type="match status" value="1"/>
</dbReference>
<comment type="similarity">
    <text evidence="7">Belongs to the binding-protein-dependent transport system permease family.</text>
</comment>